<organism evidence="2 3">
    <name type="scientific">Trametes pubescens</name>
    <name type="common">White-rot fungus</name>
    <dbReference type="NCBI Taxonomy" id="154538"/>
    <lineage>
        <taxon>Eukaryota</taxon>
        <taxon>Fungi</taxon>
        <taxon>Dikarya</taxon>
        <taxon>Basidiomycota</taxon>
        <taxon>Agaricomycotina</taxon>
        <taxon>Agaricomycetes</taxon>
        <taxon>Polyporales</taxon>
        <taxon>Polyporaceae</taxon>
        <taxon>Trametes</taxon>
    </lineage>
</organism>
<name>A0A1M2VQ84_TRAPU</name>
<dbReference type="OrthoDB" id="2756360at2759"/>
<sequence length="296" mass="32104">MEFFLAALLASSVSTSSPDAVTRASQSCALISEVLDPSKLNTASYPLSTAKFARYLREQRIAPSLPLKCVETYKDTSPASAVGQATQGVLGHQSIIITILLPRARETHVKVDYWAMPPSGSDSQLVVRLSDDHYSLTHRCTRISCISAPLPSPGPSTGAAPTLATLAELLIVAHGRLAVRQYHILGYNCMWMTDMLFYTLALRHAEHWLTGSQTPEAPIKQYLRSKTGAFDTAVACLAPDEATQWWVALAGKAVRAVEVAVTHGCGEGRYMMHDTEVFSWVGELNGRLEKAGRCGA</sequence>
<keyword evidence="1" id="KW-0732">Signal</keyword>
<proteinExistence type="predicted"/>
<protein>
    <recommendedName>
        <fullName evidence="4">PPPDE domain-containing protein</fullName>
    </recommendedName>
</protein>
<reference evidence="2 3" key="1">
    <citation type="submission" date="2016-10" db="EMBL/GenBank/DDBJ databases">
        <title>Genome sequence of the basidiomycete white-rot fungus Trametes pubescens.</title>
        <authorList>
            <person name="Makela M.R."/>
            <person name="Granchi Z."/>
            <person name="Peng M."/>
            <person name="De Vries R.P."/>
            <person name="Grigoriev I."/>
            <person name="Riley R."/>
            <person name="Hilden K."/>
        </authorList>
    </citation>
    <scope>NUCLEOTIDE SEQUENCE [LARGE SCALE GENOMIC DNA]</scope>
    <source>
        <strain evidence="2 3">FBCC735</strain>
    </source>
</reference>
<evidence type="ECO:0000313" key="3">
    <source>
        <dbReference type="Proteomes" id="UP000184267"/>
    </source>
</evidence>
<evidence type="ECO:0000313" key="2">
    <source>
        <dbReference type="EMBL" id="OJT09757.1"/>
    </source>
</evidence>
<gene>
    <name evidence="2" type="ORF">TRAPUB_13788</name>
</gene>
<feature type="chain" id="PRO_5012792859" description="PPPDE domain-containing protein" evidence="1">
    <location>
        <begin position="16"/>
        <end position="296"/>
    </location>
</feature>
<dbReference type="EMBL" id="MNAD01000881">
    <property type="protein sequence ID" value="OJT09757.1"/>
    <property type="molecule type" value="Genomic_DNA"/>
</dbReference>
<comment type="caution">
    <text evidence="2">The sequence shown here is derived from an EMBL/GenBank/DDBJ whole genome shotgun (WGS) entry which is preliminary data.</text>
</comment>
<keyword evidence="3" id="KW-1185">Reference proteome</keyword>
<dbReference type="Proteomes" id="UP000184267">
    <property type="component" value="Unassembled WGS sequence"/>
</dbReference>
<accession>A0A1M2VQ84</accession>
<evidence type="ECO:0008006" key="4">
    <source>
        <dbReference type="Google" id="ProtNLM"/>
    </source>
</evidence>
<feature type="signal peptide" evidence="1">
    <location>
        <begin position="1"/>
        <end position="15"/>
    </location>
</feature>
<evidence type="ECO:0000256" key="1">
    <source>
        <dbReference type="SAM" id="SignalP"/>
    </source>
</evidence>
<dbReference type="OMA" id="TAKFARY"/>
<dbReference type="AlphaFoldDB" id="A0A1M2VQ84"/>